<proteinExistence type="predicted"/>
<protein>
    <submittedName>
        <fullName evidence="1">Uncharacterized protein</fullName>
    </submittedName>
</protein>
<organism evidence="1 2">
    <name type="scientific">Melipona bicolor</name>
    <dbReference type="NCBI Taxonomy" id="60889"/>
    <lineage>
        <taxon>Eukaryota</taxon>
        <taxon>Metazoa</taxon>
        <taxon>Ecdysozoa</taxon>
        <taxon>Arthropoda</taxon>
        <taxon>Hexapoda</taxon>
        <taxon>Insecta</taxon>
        <taxon>Pterygota</taxon>
        <taxon>Neoptera</taxon>
        <taxon>Endopterygota</taxon>
        <taxon>Hymenoptera</taxon>
        <taxon>Apocrita</taxon>
        <taxon>Aculeata</taxon>
        <taxon>Apoidea</taxon>
        <taxon>Anthophila</taxon>
        <taxon>Apidae</taxon>
        <taxon>Melipona</taxon>
    </lineage>
</organism>
<name>A0AA40KIT4_9HYME</name>
<evidence type="ECO:0000313" key="2">
    <source>
        <dbReference type="Proteomes" id="UP001177670"/>
    </source>
</evidence>
<dbReference type="AlphaFoldDB" id="A0AA40KIT4"/>
<dbReference type="Proteomes" id="UP001177670">
    <property type="component" value="Unassembled WGS sequence"/>
</dbReference>
<gene>
    <name evidence="1" type="ORF">K0M31_010107</name>
</gene>
<reference evidence="1" key="1">
    <citation type="submission" date="2021-10" db="EMBL/GenBank/DDBJ databases">
        <title>Melipona bicolor Genome sequencing and assembly.</title>
        <authorList>
            <person name="Araujo N.S."/>
            <person name="Arias M.C."/>
        </authorList>
    </citation>
    <scope>NUCLEOTIDE SEQUENCE</scope>
    <source>
        <strain evidence="1">USP_2M_L1-L4_2017</strain>
        <tissue evidence="1">Whole body</tissue>
    </source>
</reference>
<sequence length="66" mass="7305">MIVPGYAVRALHPIVAAPFAEIQAKFLGTRLATEFRDRIGGNPTKCEARFAQRSLARNPSLLILRI</sequence>
<comment type="caution">
    <text evidence="1">The sequence shown here is derived from an EMBL/GenBank/DDBJ whole genome shotgun (WGS) entry which is preliminary data.</text>
</comment>
<dbReference type="EMBL" id="JAHYIQ010000025">
    <property type="protein sequence ID" value="KAK1121796.1"/>
    <property type="molecule type" value="Genomic_DNA"/>
</dbReference>
<keyword evidence="2" id="KW-1185">Reference proteome</keyword>
<accession>A0AA40KIT4</accession>
<evidence type="ECO:0000313" key="1">
    <source>
        <dbReference type="EMBL" id="KAK1121796.1"/>
    </source>
</evidence>